<evidence type="ECO:0000256" key="2">
    <source>
        <dbReference type="ARBA" id="ARBA00022801"/>
    </source>
</evidence>
<dbReference type="Proteomes" id="UP000620124">
    <property type="component" value="Unassembled WGS sequence"/>
</dbReference>
<accession>A0A8H6YGF7</accession>
<evidence type="ECO:0000256" key="1">
    <source>
        <dbReference type="ARBA" id="ARBA00008324"/>
    </source>
</evidence>
<evidence type="ECO:0000313" key="4">
    <source>
        <dbReference type="EMBL" id="KAF7360753.1"/>
    </source>
</evidence>
<dbReference type="InterPro" id="IPR006683">
    <property type="entry name" value="Thioestr_dom"/>
</dbReference>
<sequence length="197" mass="21147">MRDPPSTAVYAPHIHPATLPNDPEVDITCIAGNAPTHIKRLTCNTLLAHGFGTDPTAFGYHVGRAIRFVEMSIERNIDRADRLEATTIAEVTVTKHMLNGAGMLHGGCVTYLIDICCSTPLIVLGLFLSTNGIGVTQAMNVLFHAPSPLDSQLRIASTSISLGGRVMTSRCEIIDKGTGRPVASAFLNKMQPRQAKL</sequence>
<evidence type="ECO:0000313" key="5">
    <source>
        <dbReference type="Proteomes" id="UP000620124"/>
    </source>
</evidence>
<proteinExistence type="inferred from homology"/>
<dbReference type="InterPro" id="IPR039298">
    <property type="entry name" value="ACOT13"/>
</dbReference>
<dbReference type="CDD" id="cd03443">
    <property type="entry name" value="PaaI_thioesterase"/>
    <property type="match status" value="1"/>
</dbReference>
<feature type="domain" description="Thioesterase" evidence="3">
    <location>
        <begin position="102"/>
        <end position="179"/>
    </location>
</feature>
<gene>
    <name evidence="4" type="ORF">MVEN_00807300</name>
</gene>
<reference evidence="4" key="1">
    <citation type="submission" date="2020-05" db="EMBL/GenBank/DDBJ databases">
        <title>Mycena genomes resolve the evolution of fungal bioluminescence.</title>
        <authorList>
            <person name="Tsai I.J."/>
        </authorList>
    </citation>
    <scope>NUCLEOTIDE SEQUENCE</scope>
    <source>
        <strain evidence="4">CCC161011</strain>
    </source>
</reference>
<dbReference type="GO" id="GO:0047617">
    <property type="term" value="F:fatty acyl-CoA hydrolase activity"/>
    <property type="evidence" value="ECO:0007669"/>
    <property type="project" value="InterPro"/>
</dbReference>
<protein>
    <submittedName>
        <fullName evidence="4">4HBT domain-containing protein</fullName>
    </submittedName>
</protein>
<dbReference type="SUPFAM" id="SSF54637">
    <property type="entry name" value="Thioesterase/thiol ester dehydrase-isomerase"/>
    <property type="match status" value="1"/>
</dbReference>
<comment type="similarity">
    <text evidence="1">Belongs to the thioesterase PaaI family.</text>
</comment>
<dbReference type="OrthoDB" id="2831072at2759"/>
<dbReference type="Gene3D" id="3.10.129.10">
    <property type="entry name" value="Hotdog Thioesterase"/>
    <property type="match status" value="1"/>
</dbReference>
<evidence type="ECO:0000259" key="3">
    <source>
        <dbReference type="Pfam" id="PF03061"/>
    </source>
</evidence>
<name>A0A8H6YGF7_9AGAR</name>
<organism evidence="4 5">
    <name type="scientific">Mycena venus</name>
    <dbReference type="NCBI Taxonomy" id="2733690"/>
    <lineage>
        <taxon>Eukaryota</taxon>
        <taxon>Fungi</taxon>
        <taxon>Dikarya</taxon>
        <taxon>Basidiomycota</taxon>
        <taxon>Agaricomycotina</taxon>
        <taxon>Agaricomycetes</taxon>
        <taxon>Agaricomycetidae</taxon>
        <taxon>Agaricales</taxon>
        <taxon>Marasmiineae</taxon>
        <taxon>Mycenaceae</taxon>
        <taxon>Mycena</taxon>
    </lineage>
</organism>
<dbReference type="Pfam" id="PF03061">
    <property type="entry name" value="4HBT"/>
    <property type="match status" value="1"/>
</dbReference>
<dbReference type="PANTHER" id="PTHR21660">
    <property type="entry name" value="THIOESTERASE SUPERFAMILY MEMBER-RELATED"/>
    <property type="match status" value="1"/>
</dbReference>
<keyword evidence="2" id="KW-0378">Hydrolase</keyword>
<dbReference type="InterPro" id="IPR029069">
    <property type="entry name" value="HotDog_dom_sf"/>
</dbReference>
<dbReference type="EMBL" id="JACAZI010000005">
    <property type="protein sequence ID" value="KAF7360753.1"/>
    <property type="molecule type" value="Genomic_DNA"/>
</dbReference>
<dbReference type="AlphaFoldDB" id="A0A8H6YGF7"/>
<comment type="caution">
    <text evidence="4">The sequence shown here is derived from an EMBL/GenBank/DDBJ whole genome shotgun (WGS) entry which is preliminary data.</text>
</comment>
<keyword evidence="5" id="KW-1185">Reference proteome</keyword>
<dbReference type="PANTHER" id="PTHR21660:SF1">
    <property type="entry name" value="ACYL-COENZYME A THIOESTERASE 13"/>
    <property type="match status" value="1"/>
</dbReference>